<evidence type="ECO:0000256" key="2">
    <source>
        <dbReference type="SAM" id="Phobius"/>
    </source>
</evidence>
<proteinExistence type="predicted"/>
<keyword evidence="4" id="KW-1185">Reference proteome</keyword>
<reference evidence="3 4" key="1">
    <citation type="submission" date="2019-04" db="EMBL/GenBank/DDBJ databases">
        <title>Draft genome sequences for three unisolated Alnus-infective Frankia Sp+ strains, AgTrS, AiOr and AvVan, the first sequenced Frankia strains able to sporulate in-planta.</title>
        <authorList>
            <person name="Bethencourt L."/>
            <person name="Vautrin F."/>
            <person name="Taib N."/>
            <person name="Dubost A."/>
            <person name="Castro-Garcia L."/>
            <person name="Imbaud O."/>
            <person name="Abrouk D."/>
            <person name="Fournier P."/>
            <person name="Briolay J."/>
            <person name="Nguyen A."/>
            <person name="Normand P."/>
            <person name="Fernandez M.P."/>
            <person name="Brochier-Armanet C."/>
            <person name="Herrera-Belaroussi A."/>
        </authorList>
    </citation>
    <scope>NUCLEOTIDE SEQUENCE [LARGE SCALE GENOMIC DNA]</scope>
    <source>
        <strain evidence="3 4">AvVan</strain>
    </source>
</reference>
<dbReference type="AlphaFoldDB" id="A0A4S5C2T4"/>
<dbReference type="EMBL" id="SSXH01000771">
    <property type="protein sequence ID" value="THJ39540.1"/>
    <property type="molecule type" value="Genomic_DNA"/>
</dbReference>
<dbReference type="Proteomes" id="UP000305282">
    <property type="component" value="Unassembled WGS sequence"/>
</dbReference>
<name>A0A4S5C2T4_9ACTN</name>
<keyword evidence="2" id="KW-0472">Membrane</keyword>
<keyword evidence="3" id="KW-0418">Kinase</keyword>
<keyword evidence="2" id="KW-0812">Transmembrane</keyword>
<organism evidence="3 4">
    <name type="scientific">Candidatus Frankia alpina</name>
    <dbReference type="NCBI Taxonomy" id="2699483"/>
    <lineage>
        <taxon>Bacteria</taxon>
        <taxon>Bacillati</taxon>
        <taxon>Actinomycetota</taxon>
        <taxon>Actinomycetes</taxon>
        <taxon>Frankiales</taxon>
        <taxon>Frankiaceae</taxon>
        <taxon>Frankia</taxon>
    </lineage>
</organism>
<feature type="transmembrane region" description="Helical" evidence="2">
    <location>
        <begin position="74"/>
        <end position="93"/>
    </location>
</feature>
<evidence type="ECO:0000256" key="1">
    <source>
        <dbReference type="SAM" id="MobiDB-lite"/>
    </source>
</evidence>
<sequence length="235" mass="25085">FLVKDPQRRLTGATGLAALRAAATELRQPPQESDATGIVVHGQPGEPQVSRPAKPDPVEMTESIRYREAPLRRAVGGVLSACALAAAAIPWVLGPAIGLPAWGYALAALWTSFFGGWAAAFGYLLCRPDVLVLDGTSLRYRRGAEEHVLPRQQVSGVRVRAGRIEIVLSDPTGAAHYQGRSEPPQIDDAGVLLFCRLEDLSGVSDDKVLAALRSFGYDVAVTAASIPRESLRPAR</sequence>
<protein>
    <submittedName>
        <fullName evidence="3">Serine/threonine protein kinase</fullName>
    </submittedName>
</protein>
<dbReference type="GO" id="GO:0004674">
    <property type="term" value="F:protein serine/threonine kinase activity"/>
    <property type="evidence" value="ECO:0007669"/>
    <property type="project" value="UniProtKB-KW"/>
</dbReference>
<evidence type="ECO:0000313" key="4">
    <source>
        <dbReference type="Proteomes" id="UP000305282"/>
    </source>
</evidence>
<accession>A0A4S5C2T4</accession>
<evidence type="ECO:0000313" key="3">
    <source>
        <dbReference type="EMBL" id="THJ39540.1"/>
    </source>
</evidence>
<comment type="caution">
    <text evidence="3">The sequence shown here is derived from an EMBL/GenBank/DDBJ whole genome shotgun (WGS) entry which is preliminary data.</text>
</comment>
<keyword evidence="3" id="KW-0808">Transferase</keyword>
<keyword evidence="2" id="KW-1133">Transmembrane helix</keyword>
<gene>
    <name evidence="3" type="ORF">E7Y31_20630</name>
</gene>
<feature type="non-terminal residue" evidence="3">
    <location>
        <position position="1"/>
    </location>
</feature>
<keyword evidence="3" id="KW-0723">Serine/threonine-protein kinase</keyword>
<feature type="region of interest" description="Disordered" evidence="1">
    <location>
        <begin position="25"/>
        <end position="58"/>
    </location>
</feature>
<feature type="transmembrane region" description="Helical" evidence="2">
    <location>
        <begin position="105"/>
        <end position="126"/>
    </location>
</feature>